<dbReference type="RefSeq" id="WP_092016947.1">
    <property type="nucleotide sequence ID" value="NZ_FOXH01000005.1"/>
</dbReference>
<organism evidence="1 2">
    <name type="scientific">Pseudarcicella hirudinis</name>
    <dbReference type="NCBI Taxonomy" id="1079859"/>
    <lineage>
        <taxon>Bacteria</taxon>
        <taxon>Pseudomonadati</taxon>
        <taxon>Bacteroidota</taxon>
        <taxon>Cytophagia</taxon>
        <taxon>Cytophagales</taxon>
        <taxon>Flectobacillaceae</taxon>
        <taxon>Pseudarcicella</taxon>
    </lineage>
</organism>
<reference evidence="1 2" key="1">
    <citation type="submission" date="2016-10" db="EMBL/GenBank/DDBJ databases">
        <authorList>
            <person name="de Groot N.N."/>
        </authorList>
    </citation>
    <scope>NUCLEOTIDE SEQUENCE [LARGE SCALE GENOMIC DNA]</scope>
    <source>
        <strain evidence="2">E92,LMG 26720,CCM 7988</strain>
    </source>
</reference>
<protein>
    <submittedName>
        <fullName evidence="1">Uncharacterized protein</fullName>
    </submittedName>
</protein>
<proteinExistence type="predicted"/>
<gene>
    <name evidence="1" type="ORF">SAMN04515674_105326</name>
</gene>
<name>A0A1I5T368_9BACT</name>
<evidence type="ECO:0000313" key="1">
    <source>
        <dbReference type="EMBL" id="SFP76916.1"/>
    </source>
</evidence>
<dbReference type="OrthoDB" id="9882157at2"/>
<accession>A0A1I5T368</accession>
<sequence length="163" mass="18949">MNTEQIILQINQSIINRLPVIGCDPTTWNVQANGLLKFVWNSADKQNMLRLDSGDWLVRDDNFDLQFCHLIESGIANNETDFQAEKRVHLEKSCILVGVCKTKLFEEQVIRVFQNIENTQVESFSTSTQELLRKYWIVDSRTSSLGFNDWAFAIKYKMIVRLD</sequence>
<dbReference type="STRING" id="1079859.SAMN04515674_105326"/>
<dbReference type="Proteomes" id="UP000199306">
    <property type="component" value="Unassembled WGS sequence"/>
</dbReference>
<keyword evidence="2" id="KW-1185">Reference proteome</keyword>
<evidence type="ECO:0000313" key="2">
    <source>
        <dbReference type="Proteomes" id="UP000199306"/>
    </source>
</evidence>
<dbReference type="EMBL" id="FOXH01000005">
    <property type="protein sequence ID" value="SFP76916.1"/>
    <property type="molecule type" value="Genomic_DNA"/>
</dbReference>
<dbReference type="AlphaFoldDB" id="A0A1I5T368"/>